<evidence type="ECO:0000313" key="10">
    <source>
        <dbReference type="Proteomes" id="UP000694546"/>
    </source>
</evidence>
<feature type="repeat" description="WD" evidence="6">
    <location>
        <begin position="640"/>
        <end position="681"/>
    </location>
</feature>
<evidence type="ECO:0000256" key="4">
    <source>
        <dbReference type="ARBA" id="ARBA00022860"/>
    </source>
</evidence>
<dbReference type="InterPro" id="IPR019775">
    <property type="entry name" value="WD40_repeat_CS"/>
</dbReference>
<dbReference type="GO" id="GO:0070016">
    <property type="term" value="F:armadillo repeat domain binding"/>
    <property type="evidence" value="ECO:0007669"/>
    <property type="project" value="TreeGrafter"/>
</dbReference>
<organism evidence="9 10">
    <name type="scientific">Gadus morhua</name>
    <name type="common">Atlantic cod</name>
    <dbReference type="NCBI Taxonomy" id="8049"/>
    <lineage>
        <taxon>Eukaryota</taxon>
        <taxon>Metazoa</taxon>
        <taxon>Chordata</taxon>
        <taxon>Craniata</taxon>
        <taxon>Vertebrata</taxon>
        <taxon>Euteleostomi</taxon>
        <taxon>Actinopterygii</taxon>
        <taxon>Neopterygii</taxon>
        <taxon>Teleostei</taxon>
        <taxon>Neoteleostei</taxon>
        <taxon>Acanthomorphata</taxon>
        <taxon>Zeiogadaria</taxon>
        <taxon>Gadariae</taxon>
        <taxon>Gadiformes</taxon>
        <taxon>Gadoidei</taxon>
        <taxon>Gadidae</taxon>
        <taxon>Gadus</taxon>
    </lineage>
</organism>
<evidence type="ECO:0000256" key="7">
    <source>
        <dbReference type="SAM" id="MobiDB-lite"/>
    </source>
</evidence>
<dbReference type="CDD" id="cd00200">
    <property type="entry name" value="WD40"/>
    <property type="match status" value="1"/>
</dbReference>
<feature type="repeat" description="WD" evidence="6">
    <location>
        <begin position="504"/>
        <end position="545"/>
    </location>
</feature>
<dbReference type="SUPFAM" id="SSF50978">
    <property type="entry name" value="WD40 repeat-like"/>
    <property type="match status" value="1"/>
</dbReference>
<evidence type="ECO:0000256" key="6">
    <source>
        <dbReference type="PROSITE-ProRule" id="PRU00221"/>
    </source>
</evidence>
<feature type="repeat" description="WD" evidence="6">
    <location>
        <begin position="398"/>
        <end position="439"/>
    </location>
</feature>
<dbReference type="InterPro" id="IPR051488">
    <property type="entry name" value="WD_repeat_striatin"/>
</dbReference>
<feature type="domain" description="Striatin N-terminal" evidence="8">
    <location>
        <begin position="36"/>
        <end position="105"/>
    </location>
</feature>
<comment type="similarity">
    <text evidence="1">Belongs to the WD repeat striatin family.</text>
</comment>
<reference evidence="9" key="2">
    <citation type="submission" date="2025-09" db="UniProtKB">
        <authorList>
            <consortium name="Ensembl"/>
        </authorList>
    </citation>
    <scope>IDENTIFICATION</scope>
</reference>
<evidence type="ECO:0000256" key="1">
    <source>
        <dbReference type="ARBA" id="ARBA00009616"/>
    </source>
</evidence>
<dbReference type="Gene3D" id="2.130.10.10">
    <property type="entry name" value="YVTN repeat-like/Quinoprotein amine dehydrogenase"/>
    <property type="match status" value="3"/>
</dbReference>
<protein>
    <submittedName>
        <fullName evidence="9">Striatin, calmodulin binding protein</fullName>
    </submittedName>
</protein>
<dbReference type="Pfam" id="PF00400">
    <property type="entry name" value="WD40"/>
    <property type="match status" value="5"/>
</dbReference>
<keyword evidence="10" id="KW-1185">Reference proteome</keyword>
<accession>A0A8C4ZEU3</accession>
<feature type="region of interest" description="Disordered" evidence="7">
    <location>
        <begin position="325"/>
        <end position="354"/>
    </location>
</feature>
<dbReference type="SMART" id="SM00320">
    <property type="entry name" value="WD40"/>
    <property type="match status" value="7"/>
</dbReference>
<dbReference type="InterPro" id="IPR015943">
    <property type="entry name" value="WD40/YVTN_repeat-like_dom_sf"/>
</dbReference>
<reference evidence="9" key="1">
    <citation type="submission" date="2025-08" db="UniProtKB">
        <authorList>
            <consortium name="Ensembl"/>
        </authorList>
    </citation>
    <scope>IDENTIFICATION</scope>
</reference>
<dbReference type="PRINTS" id="PR00320">
    <property type="entry name" value="GPROTEINBRPT"/>
</dbReference>
<dbReference type="PROSITE" id="PS50082">
    <property type="entry name" value="WD_REPEATS_2"/>
    <property type="match status" value="4"/>
</dbReference>
<proteinExistence type="inferred from homology"/>
<dbReference type="GO" id="GO:0030425">
    <property type="term" value="C:dendrite"/>
    <property type="evidence" value="ECO:0007669"/>
    <property type="project" value="TreeGrafter"/>
</dbReference>
<evidence type="ECO:0000313" key="9">
    <source>
        <dbReference type="Ensembl" id="ENSGMOP00000011743.2"/>
    </source>
</evidence>
<keyword evidence="5" id="KW-0175">Coiled coil</keyword>
<dbReference type="InterPro" id="IPR001680">
    <property type="entry name" value="WD40_rpt"/>
</dbReference>
<dbReference type="InterPro" id="IPR013258">
    <property type="entry name" value="Striatin_N"/>
</dbReference>
<dbReference type="Ensembl" id="ENSGMOT00000012059.2">
    <property type="protein sequence ID" value="ENSGMOP00000011743.2"/>
    <property type="gene ID" value="ENSGMOG00000010979.2"/>
</dbReference>
<feature type="repeat" description="WD" evidence="6">
    <location>
        <begin position="451"/>
        <end position="483"/>
    </location>
</feature>
<dbReference type="InterPro" id="IPR020472">
    <property type="entry name" value="WD40_PAC1"/>
</dbReference>
<dbReference type="Gene3D" id="1.20.5.300">
    <property type="match status" value="1"/>
</dbReference>
<name>A0A8C4ZEU3_GADMO</name>
<dbReference type="GeneTree" id="ENSGT00950000183095"/>
<evidence type="ECO:0000256" key="2">
    <source>
        <dbReference type="ARBA" id="ARBA00022574"/>
    </source>
</evidence>
<dbReference type="GO" id="GO:0051721">
    <property type="term" value="F:protein phosphatase 2A binding"/>
    <property type="evidence" value="ECO:0007669"/>
    <property type="project" value="TreeGrafter"/>
</dbReference>
<evidence type="ECO:0000259" key="8">
    <source>
        <dbReference type="Pfam" id="PF08232"/>
    </source>
</evidence>
<keyword evidence="2 6" id="KW-0853">WD repeat</keyword>
<dbReference type="PANTHER" id="PTHR15653">
    <property type="entry name" value="STRIATIN"/>
    <property type="match status" value="1"/>
</dbReference>
<dbReference type="InterPro" id="IPR036322">
    <property type="entry name" value="WD40_repeat_dom_sf"/>
</dbReference>
<evidence type="ECO:0000256" key="5">
    <source>
        <dbReference type="ARBA" id="ARBA00023054"/>
    </source>
</evidence>
<dbReference type="PROSITE" id="PS50294">
    <property type="entry name" value="WD_REPEATS_REGION"/>
    <property type="match status" value="4"/>
</dbReference>
<dbReference type="GO" id="GO:0044877">
    <property type="term" value="F:protein-containing complex binding"/>
    <property type="evidence" value="ECO:0007669"/>
    <property type="project" value="TreeGrafter"/>
</dbReference>
<dbReference type="Proteomes" id="UP000694546">
    <property type="component" value="Chromosome 3"/>
</dbReference>
<sequence>MDEQAGPGVFLSSCGKVPQQDEAAVGGEAARARYNVPEILRYMQHEWARFELERARWDVERAELQTQVSLLQGERRGQQNLRRDMLRRIKMLEYTLSRERYTHTHTPLGDQILLEVSRQQETVEVNNLHDPPLPPLPSLPLPPPPSPSLIRYLQEVGCTGVLQEVGSQRLRDLLGLGPPDPDHRVLPGLGPPDQVLREKHHPDMIRSACLYTDTHTHPLAHINMAVSFQRSSTPTSTTSDLSDDPDMEGALREFDFLNRPAALGGSVEDASQWVDEGRGPGGGAWQVDQRIISQLKEEYRKERRGRKGMNRPNRSKLQDMLAHLVDPDDGVLPPSSTPPLPDLGPPGVPELEDTHPGEGSGVCLCLNACVCKCLNVYVLICYVNMDTLLKTWKHKVTLRGHLDALHGLTFHPVEPLLLSAAADHTLKLWNLHKTTPTKKCAALDLEPIYTFRAHSGAVLSVTMSSTGEQIFSGGVDGTIQSWNTPSLNTDPYDPYEPSVHQGALCGHSDAVWGLVYCAPHRRLLSCSADGTLRLWDASATSSPALATFNQRGELGIPSSLDVVGSEPDHMVTSFSTGHIGLFNLETQQLVLKMDSHATSDTPCRINRVLSHPTVPITITAQEDRHIQFFDNNTGKVIHSMLAHLDAVTCLAVDPNGLYLLSGSHDCSVRLWTMETRTCLQEFSAHRKKFHESIHAVAFHPTQCYIASAGADALAKVFV</sequence>
<dbReference type="AlphaFoldDB" id="A0A8C4ZEU3"/>
<dbReference type="Pfam" id="PF08232">
    <property type="entry name" value="Striatin"/>
    <property type="match status" value="1"/>
</dbReference>
<dbReference type="PROSITE" id="PS00678">
    <property type="entry name" value="WD_REPEATS_1"/>
    <property type="match status" value="1"/>
</dbReference>
<dbReference type="GO" id="GO:0005516">
    <property type="term" value="F:calmodulin binding"/>
    <property type="evidence" value="ECO:0007669"/>
    <property type="project" value="UniProtKB-KW"/>
</dbReference>
<keyword evidence="4" id="KW-0112">Calmodulin-binding</keyword>
<keyword evidence="3" id="KW-0677">Repeat</keyword>
<evidence type="ECO:0000256" key="3">
    <source>
        <dbReference type="ARBA" id="ARBA00022737"/>
    </source>
</evidence>
<dbReference type="PANTHER" id="PTHR15653:SF2">
    <property type="entry name" value="STRIATIN"/>
    <property type="match status" value="1"/>
</dbReference>
<feature type="compositionally biased region" description="Pro residues" evidence="7">
    <location>
        <begin position="335"/>
        <end position="348"/>
    </location>
</feature>